<evidence type="ECO:0000313" key="3">
    <source>
        <dbReference type="EMBL" id="KLO14422.1"/>
    </source>
</evidence>
<evidence type="ECO:0000256" key="1">
    <source>
        <dbReference type="SAM" id="MobiDB-lite"/>
    </source>
</evidence>
<protein>
    <submittedName>
        <fullName evidence="3">Uncharacterized protein</fullName>
    </submittedName>
</protein>
<feature type="transmembrane region" description="Helical" evidence="2">
    <location>
        <begin position="41"/>
        <end position="61"/>
    </location>
</feature>
<dbReference type="Proteomes" id="UP000053477">
    <property type="component" value="Unassembled WGS sequence"/>
</dbReference>
<evidence type="ECO:0000313" key="4">
    <source>
        <dbReference type="Proteomes" id="UP000053477"/>
    </source>
</evidence>
<feature type="region of interest" description="Disordered" evidence="1">
    <location>
        <begin position="146"/>
        <end position="174"/>
    </location>
</feature>
<accession>A0A0H2RS86</accession>
<reference evidence="3 4" key="1">
    <citation type="submission" date="2015-04" db="EMBL/GenBank/DDBJ databases">
        <title>Complete genome sequence of Schizopora paradoxa KUC8140, a cosmopolitan wood degrader in East Asia.</title>
        <authorList>
            <consortium name="DOE Joint Genome Institute"/>
            <person name="Min B."/>
            <person name="Park H."/>
            <person name="Jang Y."/>
            <person name="Kim J.-J."/>
            <person name="Kim K.H."/>
            <person name="Pangilinan J."/>
            <person name="Lipzen A."/>
            <person name="Riley R."/>
            <person name="Grigoriev I.V."/>
            <person name="Spatafora J.W."/>
            <person name="Choi I.-G."/>
        </authorList>
    </citation>
    <scope>NUCLEOTIDE SEQUENCE [LARGE SCALE GENOMIC DNA]</scope>
    <source>
        <strain evidence="3 4">KUC8140</strain>
    </source>
</reference>
<evidence type="ECO:0000256" key="2">
    <source>
        <dbReference type="SAM" id="Phobius"/>
    </source>
</evidence>
<keyword evidence="4" id="KW-1185">Reference proteome</keyword>
<keyword evidence="2" id="KW-0812">Transmembrane</keyword>
<proteinExistence type="predicted"/>
<gene>
    <name evidence="3" type="ORF">SCHPADRAFT_317649</name>
</gene>
<organism evidence="3 4">
    <name type="scientific">Schizopora paradoxa</name>
    <dbReference type="NCBI Taxonomy" id="27342"/>
    <lineage>
        <taxon>Eukaryota</taxon>
        <taxon>Fungi</taxon>
        <taxon>Dikarya</taxon>
        <taxon>Basidiomycota</taxon>
        <taxon>Agaricomycotina</taxon>
        <taxon>Agaricomycetes</taxon>
        <taxon>Hymenochaetales</taxon>
        <taxon>Schizoporaceae</taxon>
        <taxon>Schizopora</taxon>
    </lineage>
</organism>
<keyword evidence="2" id="KW-1133">Transmembrane helix</keyword>
<dbReference type="EMBL" id="KQ085944">
    <property type="protein sequence ID" value="KLO14422.1"/>
    <property type="molecule type" value="Genomic_DNA"/>
</dbReference>
<sequence>MSLALRAFQTATTTASGGGSLSPTDTNANPNLFGNSGPTPVIPAFVLSGVLLIVLVSICTWRRMLASRHQAGLVARYGPFGITFVPASNVEGGPFGGGRRREERTVVLGPKPELYDAYTGREKWAEGKEGKEKEMVDESTWKGMKPLSLSLGRNSSAVEKTEDPSELSDETESSRQPYLLRKVLRLKHKRSERKTDPASLPEISTHDVEVSVLIRMPSPTRPRPRRFSSDAISVEKEKERADFYDDANDCDDFNYSLGVATVPLVMDASQGSKSR</sequence>
<dbReference type="AlphaFoldDB" id="A0A0H2RS86"/>
<dbReference type="InParanoid" id="A0A0H2RS86"/>
<name>A0A0H2RS86_9AGAM</name>
<keyword evidence="2" id="KW-0472">Membrane</keyword>